<evidence type="ECO:0000313" key="2">
    <source>
        <dbReference type="EMBL" id="GEU69221.1"/>
    </source>
</evidence>
<comment type="caution">
    <text evidence="2">The sequence shown here is derived from an EMBL/GenBank/DDBJ whole genome shotgun (WGS) entry which is preliminary data.</text>
</comment>
<evidence type="ECO:0000256" key="1">
    <source>
        <dbReference type="SAM" id="MobiDB-lite"/>
    </source>
</evidence>
<protein>
    <submittedName>
        <fullName evidence="2">Uncharacterized protein</fullName>
    </submittedName>
</protein>
<proteinExistence type="predicted"/>
<reference evidence="2" key="1">
    <citation type="journal article" date="2019" name="Sci. Rep.">
        <title>Draft genome of Tanacetum cinerariifolium, the natural source of mosquito coil.</title>
        <authorList>
            <person name="Yamashiro T."/>
            <person name="Shiraishi A."/>
            <person name="Satake H."/>
            <person name="Nakayama K."/>
        </authorList>
    </citation>
    <scope>NUCLEOTIDE SEQUENCE</scope>
</reference>
<feature type="compositionally biased region" description="Low complexity" evidence="1">
    <location>
        <begin position="45"/>
        <end position="65"/>
    </location>
</feature>
<feature type="non-terminal residue" evidence="2">
    <location>
        <position position="189"/>
    </location>
</feature>
<name>A0A6L2M5N8_TANCI</name>
<dbReference type="AlphaFoldDB" id="A0A6L2M5N8"/>
<sequence>MLSFKVKIQCLTPRSKLRSKYSGSDPEEEATDKDYNDASSQSLGSEASPNLSSKSSSSQDMPPTSLRGRIITMAEKNELLDEKLEQQVKHIEWEQYSSHQLLRTFKKRFNSTDEIVMANPNPEDPNVPNEDVPEEDPYHLLDYDKEKDPEMDIEEEEPEEDPVEEPELLAGHGDQFDAHPNPQPGNING</sequence>
<feature type="region of interest" description="Disordered" evidence="1">
    <location>
        <begin position="15"/>
        <end position="72"/>
    </location>
</feature>
<feature type="compositionally biased region" description="Acidic residues" evidence="1">
    <location>
        <begin position="151"/>
        <end position="167"/>
    </location>
</feature>
<feature type="region of interest" description="Disordered" evidence="1">
    <location>
        <begin position="116"/>
        <end position="189"/>
    </location>
</feature>
<organism evidence="2">
    <name type="scientific">Tanacetum cinerariifolium</name>
    <name type="common">Dalmatian daisy</name>
    <name type="synonym">Chrysanthemum cinerariifolium</name>
    <dbReference type="NCBI Taxonomy" id="118510"/>
    <lineage>
        <taxon>Eukaryota</taxon>
        <taxon>Viridiplantae</taxon>
        <taxon>Streptophyta</taxon>
        <taxon>Embryophyta</taxon>
        <taxon>Tracheophyta</taxon>
        <taxon>Spermatophyta</taxon>
        <taxon>Magnoliopsida</taxon>
        <taxon>eudicotyledons</taxon>
        <taxon>Gunneridae</taxon>
        <taxon>Pentapetalae</taxon>
        <taxon>asterids</taxon>
        <taxon>campanulids</taxon>
        <taxon>Asterales</taxon>
        <taxon>Asteraceae</taxon>
        <taxon>Asteroideae</taxon>
        <taxon>Anthemideae</taxon>
        <taxon>Anthemidinae</taxon>
        <taxon>Tanacetum</taxon>
    </lineage>
</organism>
<dbReference type="EMBL" id="BKCJ010005894">
    <property type="protein sequence ID" value="GEU69221.1"/>
    <property type="molecule type" value="Genomic_DNA"/>
</dbReference>
<gene>
    <name evidence="2" type="ORF">Tci_041199</name>
</gene>
<accession>A0A6L2M5N8</accession>
<feature type="compositionally biased region" description="Low complexity" evidence="1">
    <location>
        <begin position="119"/>
        <end position="130"/>
    </location>
</feature>
<feature type="compositionally biased region" description="Basic and acidic residues" evidence="1">
    <location>
        <begin position="136"/>
        <end position="150"/>
    </location>
</feature>